<dbReference type="Proteomes" id="UP000070444">
    <property type="component" value="Unassembled WGS sequence"/>
</dbReference>
<evidence type="ECO:0008006" key="4">
    <source>
        <dbReference type="Google" id="ProtNLM"/>
    </source>
</evidence>
<evidence type="ECO:0000313" key="3">
    <source>
        <dbReference type="Proteomes" id="UP000070444"/>
    </source>
</evidence>
<name>A0A137NQI8_CONC2</name>
<proteinExistence type="predicted"/>
<evidence type="ECO:0000256" key="1">
    <source>
        <dbReference type="SAM" id="Phobius"/>
    </source>
</evidence>
<feature type="transmembrane region" description="Helical" evidence="1">
    <location>
        <begin position="94"/>
        <end position="112"/>
    </location>
</feature>
<evidence type="ECO:0000313" key="2">
    <source>
        <dbReference type="EMBL" id="KXN65011.1"/>
    </source>
</evidence>
<protein>
    <recommendedName>
        <fullName evidence="4">G-protein coupled receptors family 1 profile domain-containing protein</fullName>
    </recommendedName>
</protein>
<sequence>MADQNVNDPSGVYAHTLRIVYFVLSACGLTFSSILLLILGKKLRKSKHSDIILTILAVSVDCVASGGLLFRAIFTQYPYNMLKEHFGWCAYDAFFNSLILAYSGYILSILSLQRMLLIVFNFRINIWFWLGIAILMTFSLWGQAIYLNVNKNAQLSIIGVFCIAKNNAMGKPFYLTLMTCTLATYSLTIISYLSIIIFSCKQCLNQLSLNLDKAVVYRECRIIIFKSLLFLVPYMLIYSGRMYTWFYEFSTGKQRTWTMEYVSVTMISSCVVVNCLTVLYMHKEVNKDLIKWFVKFKSLFHHE</sequence>
<keyword evidence="1" id="KW-0812">Transmembrane</keyword>
<organism evidence="2 3">
    <name type="scientific">Conidiobolus coronatus (strain ATCC 28846 / CBS 209.66 / NRRL 28638)</name>
    <name type="common">Delacroixia coronata</name>
    <dbReference type="NCBI Taxonomy" id="796925"/>
    <lineage>
        <taxon>Eukaryota</taxon>
        <taxon>Fungi</taxon>
        <taxon>Fungi incertae sedis</taxon>
        <taxon>Zoopagomycota</taxon>
        <taxon>Entomophthoromycotina</taxon>
        <taxon>Entomophthoromycetes</taxon>
        <taxon>Entomophthorales</taxon>
        <taxon>Ancylistaceae</taxon>
        <taxon>Conidiobolus</taxon>
    </lineage>
</organism>
<dbReference type="OrthoDB" id="6142583at2759"/>
<dbReference type="EMBL" id="KQ965019">
    <property type="protein sequence ID" value="KXN65011.1"/>
    <property type="molecule type" value="Genomic_DNA"/>
</dbReference>
<accession>A0A137NQI8</accession>
<keyword evidence="1" id="KW-0472">Membrane</keyword>
<keyword evidence="3" id="KW-1185">Reference proteome</keyword>
<keyword evidence="1" id="KW-1133">Transmembrane helix</keyword>
<feature type="transmembrane region" description="Helical" evidence="1">
    <location>
        <begin position="51"/>
        <end position="74"/>
    </location>
</feature>
<feature type="transmembrane region" description="Helical" evidence="1">
    <location>
        <begin position="19"/>
        <end position="39"/>
    </location>
</feature>
<feature type="transmembrane region" description="Helical" evidence="1">
    <location>
        <begin position="124"/>
        <end position="146"/>
    </location>
</feature>
<dbReference type="Gene3D" id="1.20.1070.10">
    <property type="entry name" value="Rhodopsin 7-helix transmembrane proteins"/>
    <property type="match status" value="1"/>
</dbReference>
<feature type="transmembrane region" description="Helical" evidence="1">
    <location>
        <begin position="220"/>
        <end position="241"/>
    </location>
</feature>
<dbReference type="SUPFAM" id="SSF81321">
    <property type="entry name" value="Family A G protein-coupled receptor-like"/>
    <property type="match status" value="1"/>
</dbReference>
<dbReference type="AlphaFoldDB" id="A0A137NQI8"/>
<feature type="transmembrane region" description="Helical" evidence="1">
    <location>
        <begin position="261"/>
        <end position="281"/>
    </location>
</feature>
<reference evidence="2 3" key="1">
    <citation type="journal article" date="2015" name="Genome Biol. Evol.">
        <title>Phylogenomic analyses indicate that early fungi evolved digesting cell walls of algal ancestors of land plants.</title>
        <authorList>
            <person name="Chang Y."/>
            <person name="Wang S."/>
            <person name="Sekimoto S."/>
            <person name="Aerts A.L."/>
            <person name="Choi C."/>
            <person name="Clum A."/>
            <person name="LaButti K.M."/>
            <person name="Lindquist E.A."/>
            <person name="Yee Ngan C."/>
            <person name="Ohm R.A."/>
            <person name="Salamov A.A."/>
            <person name="Grigoriev I.V."/>
            <person name="Spatafora J.W."/>
            <person name="Berbee M.L."/>
        </authorList>
    </citation>
    <scope>NUCLEOTIDE SEQUENCE [LARGE SCALE GENOMIC DNA]</scope>
    <source>
        <strain evidence="2 3">NRRL 28638</strain>
    </source>
</reference>
<feature type="transmembrane region" description="Helical" evidence="1">
    <location>
        <begin position="173"/>
        <end position="199"/>
    </location>
</feature>
<gene>
    <name evidence="2" type="ORF">CONCODRAFT_13557</name>
</gene>